<protein>
    <submittedName>
        <fullName evidence="1">Uncharacterized protein</fullName>
    </submittedName>
</protein>
<name>A0A382L8U6_9ZZZZ</name>
<accession>A0A382L8U6</accession>
<dbReference type="EMBL" id="UINC01084561">
    <property type="protein sequence ID" value="SVC31321.1"/>
    <property type="molecule type" value="Genomic_DNA"/>
</dbReference>
<gene>
    <name evidence="1" type="ORF">METZ01_LOCUS284175</name>
</gene>
<dbReference type="AlphaFoldDB" id="A0A382L8U6"/>
<reference evidence="1" key="1">
    <citation type="submission" date="2018-05" db="EMBL/GenBank/DDBJ databases">
        <authorList>
            <person name="Lanie J.A."/>
            <person name="Ng W.-L."/>
            <person name="Kazmierczak K.M."/>
            <person name="Andrzejewski T.M."/>
            <person name="Davidsen T.M."/>
            <person name="Wayne K.J."/>
            <person name="Tettelin H."/>
            <person name="Glass J.I."/>
            <person name="Rusch D."/>
            <person name="Podicherti R."/>
            <person name="Tsui H.-C.T."/>
            <person name="Winkler M.E."/>
        </authorList>
    </citation>
    <scope>NUCLEOTIDE SEQUENCE</scope>
</reference>
<sequence>MKLRSIIFVTALLSFASLSAESKAYQAMDVADGGTIQGKAIMTGEMPYPRVYHLILFPNIDMCAEIDTDDEMNRVLDDFKISE</sequence>
<feature type="non-terminal residue" evidence="1">
    <location>
        <position position="83"/>
    </location>
</feature>
<proteinExistence type="predicted"/>
<evidence type="ECO:0000313" key="1">
    <source>
        <dbReference type="EMBL" id="SVC31321.1"/>
    </source>
</evidence>
<organism evidence="1">
    <name type="scientific">marine metagenome</name>
    <dbReference type="NCBI Taxonomy" id="408172"/>
    <lineage>
        <taxon>unclassified sequences</taxon>
        <taxon>metagenomes</taxon>
        <taxon>ecological metagenomes</taxon>
    </lineage>
</organism>